<dbReference type="FunFam" id="3.40.50.300:FF:000370">
    <property type="entry name" value="Structural maintenance of chromosomes 3"/>
    <property type="match status" value="1"/>
</dbReference>
<feature type="compositionally biased region" description="Basic and acidic residues" evidence="3">
    <location>
        <begin position="242"/>
        <end position="261"/>
    </location>
</feature>
<dbReference type="InterPro" id="IPR003395">
    <property type="entry name" value="RecF/RecN/SMC_N"/>
</dbReference>
<keyword evidence="6" id="KW-1185">Reference proteome</keyword>
<dbReference type="InterPro" id="IPR010935">
    <property type="entry name" value="SMC_hinge"/>
</dbReference>
<dbReference type="PIRSF" id="PIRSF005719">
    <property type="entry name" value="SMC"/>
    <property type="match status" value="1"/>
</dbReference>
<dbReference type="Proteomes" id="UP000761534">
    <property type="component" value="Unassembled WGS sequence"/>
</dbReference>
<dbReference type="GO" id="GO:0007059">
    <property type="term" value="P:chromosome segregation"/>
    <property type="evidence" value="ECO:0007669"/>
    <property type="project" value="UniProtKB-ARBA"/>
</dbReference>
<dbReference type="AlphaFoldDB" id="A0A642UGJ1"/>
<evidence type="ECO:0000313" key="5">
    <source>
        <dbReference type="EMBL" id="KAA8898523.1"/>
    </source>
</evidence>
<dbReference type="GO" id="GO:0005524">
    <property type="term" value="F:ATP binding"/>
    <property type="evidence" value="ECO:0007669"/>
    <property type="project" value="InterPro"/>
</dbReference>
<feature type="coiled-coil region" evidence="2">
    <location>
        <begin position="593"/>
        <end position="676"/>
    </location>
</feature>
<keyword evidence="1 2" id="KW-0175">Coiled coil</keyword>
<dbReference type="GO" id="GO:0005694">
    <property type="term" value="C:chromosome"/>
    <property type="evidence" value="ECO:0007669"/>
    <property type="project" value="InterPro"/>
</dbReference>
<dbReference type="Gene3D" id="3.40.50.300">
    <property type="entry name" value="P-loop containing nucleotide triphosphate hydrolases"/>
    <property type="match status" value="2"/>
</dbReference>
<dbReference type="GO" id="GO:0051276">
    <property type="term" value="P:chromosome organization"/>
    <property type="evidence" value="ECO:0007669"/>
    <property type="project" value="InterPro"/>
</dbReference>
<reference evidence="5" key="1">
    <citation type="journal article" date="2019" name="G3 (Bethesda)">
        <title>Genome Assemblies of Two Rare Opportunistic Yeast Pathogens: Diutina rugosa (syn. Candida rugosa) and Trichomonascus ciferrii (syn. Candida ciferrii).</title>
        <authorList>
            <person name="Mixao V."/>
            <person name="Saus E."/>
            <person name="Hansen A.P."/>
            <person name="Lass-Florl C."/>
            <person name="Gabaldon T."/>
        </authorList>
    </citation>
    <scope>NUCLEOTIDE SEQUENCE</scope>
    <source>
        <strain evidence="5">CBS 4856</strain>
    </source>
</reference>
<dbReference type="Pfam" id="PF02463">
    <property type="entry name" value="SMC_N"/>
    <property type="match status" value="1"/>
</dbReference>
<feature type="coiled-coil region" evidence="2">
    <location>
        <begin position="113"/>
        <end position="242"/>
    </location>
</feature>
<feature type="domain" description="SMC hinge" evidence="4">
    <location>
        <begin position="449"/>
        <end position="561"/>
    </location>
</feature>
<dbReference type="EMBL" id="SWFS01000542">
    <property type="protein sequence ID" value="KAA8898523.1"/>
    <property type="molecule type" value="Genomic_DNA"/>
</dbReference>
<dbReference type="Gene3D" id="1.20.1060.20">
    <property type="match status" value="1"/>
</dbReference>
<feature type="coiled-coil region" evidence="2">
    <location>
        <begin position="340"/>
        <end position="423"/>
    </location>
</feature>
<evidence type="ECO:0000313" key="6">
    <source>
        <dbReference type="Proteomes" id="UP000761534"/>
    </source>
</evidence>
<dbReference type="SUPFAM" id="SSF52540">
    <property type="entry name" value="P-loop containing nucleoside triphosphate hydrolases"/>
    <property type="match status" value="1"/>
</dbReference>
<comment type="caution">
    <text evidence="5">The sequence shown here is derived from an EMBL/GenBank/DDBJ whole genome shotgun (WGS) entry which is preliminary data.</text>
</comment>
<dbReference type="InterPro" id="IPR036277">
    <property type="entry name" value="SMC_hinge_sf"/>
</dbReference>
<feature type="coiled-coil region" evidence="2">
    <location>
        <begin position="784"/>
        <end position="860"/>
    </location>
</feature>
<dbReference type="Gene3D" id="1.10.287.1490">
    <property type="match status" value="1"/>
</dbReference>
<evidence type="ECO:0000256" key="2">
    <source>
        <dbReference type="SAM" id="Coils"/>
    </source>
</evidence>
<gene>
    <name evidence="5" type="ORF">TRICI_006538</name>
</gene>
<evidence type="ECO:0000259" key="4">
    <source>
        <dbReference type="SMART" id="SM00968"/>
    </source>
</evidence>
<proteinExistence type="predicted"/>
<evidence type="ECO:0000256" key="3">
    <source>
        <dbReference type="SAM" id="MobiDB-lite"/>
    </source>
</evidence>
<protein>
    <recommendedName>
        <fullName evidence="4">SMC hinge domain-containing protein</fullName>
    </recommendedName>
</protein>
<dbReference type="Gene3D" id="3.30.70.1620">
    <property type="match status" value="1"/>
</dbReference>
<dbReference type="GO" id="GO:0016887">
    <property type="term" value="F:ATP hydrolysis activity"/>
    <property type="evidence" value="ECO:0007669"/>
    <property type="project" value="InterPro"/>
</dbReference>
<sequence length="1123" mass="129397">MSAYVEIVLDNSDGRIPHHGQEVVIRRTIGLKKDDFSIDRKHANKTEVRDLLESAGFSRNNPYYIVPQGKVVDLTNAKDSQRLDLLKTVAGTQTYEDRRKKSLEMMQETLFKQQRIDENLNFIEERLQELEDEKRELKDYQEKDKEKRCIDYAIQQNEIAELESKYESFEDDNIGLSEHIQHCFNERDVREDQYRKLDSDLMKIKEQIEIVELDKSQANKDLEQSIQKSTQLKMEIDEIEGKTADGQRSKERRANDLKDIESEIASQTTRLEEITPKYEELKSKEDELKNKHNNASSRLEHLRLKQGRGSAFKSKKEYESWINNEIKSLKTTLKGRDGSIEATEGEIVDVEQQKSKIESDISQLREKSSHARQNYRELRQKHAQSKDKVAELQDQRRSLWRDESRKEIQLNNAKDMVKKFERQLYQTMDRATSTGLENVKRIVEAQKIEGVYGTLAELISFDDKYKLAMEVTAGASLFHIIVDTDETASKILHQLNKTSGRATFVPLNRINPSRPNYPDNEEEVVPLVNYIKCEPRFRKAVEQVFGKTVLCINLDTCRNVEHTTKLNAITLLGDKIDKGGTVTGGYHDTRKSRIDATRNVQQARAELVDAEKEMKQLQQDLTKVAQEINKVGDEEARYSAQLIKADTELNSVNNSVTSSESQLRQLQTSAEELRQSLASSSTLRQEVANKLESYEKDLAVGYSNTLSEDEVLELEHLQSSVPDAKKEISGIMEQRVALEEEKRSIENELAENLHPRQQRLLTESDEFEDDNYDDTRISSLRSHFERYDAAVQQAREKLKSLENEEERLSDETLRLNEEMNNLSDEMKQAENAAKNSQKKLSELSAKRGELKKRKQECESKMRSLGTLVLSSYEYYKDQPTSSLLKKSSELGEELKKFSHVNKKALEQHSNFTRQREDLSSRRDELHNSEESIKELIQNLDHRKDEAIDRTFKQVAKYFSEVFQKIVPAGTGKLIMLRKTDAEAEVVGGEDEDTHSRVENYVGVSIRVSFNSKRDEQQRLEQLSGGQKSLCALALIFAIQKCDPAPFYLLDEVDANLDTQYRTAVAEMIKELSADGQFVCTTFRPELLSVADKFYGVTFNNKMSSIDTISREDALRFVEESQAH</sequence>
<dbReference type="InterPro" id="IPR024704">
    <property type="entry name" value="SMC"/>
</dbReference>
<dbReference type="PANTHER" id="PTHR43977">
    <property type="entry name" value="STRUCTURAL MAINTENANCE OF CHROMOSOMES PROTEIN 3"/>
    <property type="match status" value="1"/>
</dbReference>
<feature type="compositionally biased region" description="Basic and acidic residues" evidence="3">
    <location>
        <begin position="913"/>
        <end position="929"/>
    </location>
</feature>
<dbReference type="OrthoDB" id="431497at2759"/>
<organism evidence="5 6">
    <name type="scientific">Trichomonascus ciferrii</name>
    <dbReference type="NCBI Taxonomy" id="44093"/>
    <lineage>
        <taxon>Eukaryota</taxon>
        <taxon>Fungi</taxon>
        <taxon>Dikarya</taxon>
        <taxon>Ascomycota</taxon>
        <taxon>Saccharomycotina</taxon>
        <taxon>Dipodascomycetes</taxon>
        <taxon>Dipodascales</taxon>
        <taxon>Trichomonascaceae</taxon>
        <taxon>Trichomonascus</taxon>
        <taxon>Trichomonascus ciferrii complex</taxon>
    </lineage>
</organism>
<dbReference type="InterPro" id="IPR027417">
    <property type="entry name" value="P-loop_NTPase"/>
</dbReference>
<feature type="region of interest" description="Disordered" evidence="3">
    <location>
        <begin position="242"/>
        <end position="271"/>
    </location>
</feature>
<dbReference type="VEuPathDB" id="FungiDB:TRICI_006538"/>
<accession>A0A642UGJ1</accession>
<dbReference type="SMART" id="SM00968">
    <property type="entry name" value="SMC_hinge"/>
    <property type="match status" value="1"/>
</dbReference>
<evidence type="ECO:0000256" key="1">
    <source>
        <dbReference type="ARBA" id="ARBA00023054"/>
    </source>
</evidence>
<dbReference type="SUPFAM" id="SSF75553">
    <property type="entry name" value="Smc hinge domain"/>
    <property type="match status" value="1"/>
</dbReference>
<dbReference type="Pfam" id="PF06470">
    <property type="entry name" value="SMC_hinge"/>
    <property type="match status" value="1"/>
</dbReference>
<feature type="region of interest" description="Disordered" evidence="3">
    <location>
        <begin position="908"/>
        <end position="929"/>
    </location>
</feature>
<name>A0A642UGJ1_9ASCO</name>
<feature type="coiled-coil region" evidence="2">
    <location>
        <begin position="278"/>
        <end position="305"/>
    </location>
</feature>